<protein>
    <recommendedName>
        <fullName evidence="1">Phosphatidylglycerophosphatase A</fullName>
        <ecNumber evidence="1">3.1.3.27</ecNumber>
    </recommendedName>
    <alternativeName>
        <fullName evidence="1">Phosphatidylglycerolphosphate phosphatase A</fullName>
    </alternativeName>
</protein>
<reference evidence="4 5" key="1">
    <citation type="submission" date="2019-03" db="EMBL/GenBank/DDBJ databases">
        <title>Ramlibacter henchirensis DSM 14656, whole genome shotgun sequence.</title>
        <authorList>
            <person name="Zhang X."/>
            <person name="Feng G."/>
            <person name="Zhu H."/>
        </authorList>
    </citation>
    <scope>NUCLEOTIDE SEQUENCE [LARGE SCALE GENOMIC DNA]</scope>
    <source>
        <strain evidence="4 5">DSM 14656</strain>
    </source>
</reference>
<dbReference type="PIRSF" id="PIRSF006162">
    <property type="entry name" value="PgpA"/>
    <property type="match status" value="1"/>
</dbReference>
<comment type="catalytic activity">
    <reaction evidence="1">
        <text>a 1,2-diacyl-sn-glycero-3-phospho-(1'-sn-glycero-3'-phosphate) + H2O = a 1,2-diacyl-sn-glycero-3-phospho-(1'-sn-glycerol) + phosphate</text>
        <dbReference type="Rhea" id="RHEA:33751"/>
        <dbReference type="ChEBI" id="CHEBI:15377"/>
        <dbReference type="ChEBI" id="CHEBI:43474"/>
        <dbReference type="ChEBI" id="CHEBI:60110"/>
        <dbReference type="ChEBI" id="CHEBI:64716"/>
        <dbReference type="EC" id="3.1.3.27"/>
    </reaction>
</comment>
<dbReference type="GO" id="GO:0005886">
    <property type="term" value="C:plasma membrane"/>
    <property type="evidence" value="ECO:0007669"/>
    <property type="project" value="UniProtKB-SubCell"/>
</dbReference>
<keyword evidence="5" id="KW-1185">Reference proteome</keyword>
<dbReference type="UniPathway" id="UPA00084">
    <property type="reaction ID" value="UER00504"/>
</dbReference>
<feature type="domain" description="YutG/PgpA" evidence="3">
    <location>
        <begin position="23"/>
        <end position="165"/>
    </location>
</feature>
<sequence length="171" mass="18578">MPLQPAPLRPGWRFLLSHPAHLLAMGFGCGLSPVAPGTVGTLWAWGSFLVLQAWLSPFALGCVVLASVVVGWWASTVTVDQMRVLDPGAIVADEIMSFWLVLWVLMPAGWDEQLAAFLVFRLLDAVKPGPVGWADGLFHGFGWRGGLGIIFDDLVAAFCTLFLLAAWRHLP</sequence>
<dbReference type="SUPFAM" id="SSF101307">
    <property type="entry name" value="YutG-like"/>
    <property type="match status" value="1"/>
</dbReference>
<feature type="transmembrane region" description="Helical" evidence="2">
    <location>
        <begin position="95"/>
        <end position="123"/>
    </location>
</feature>
<dbReference type="PANTHER" id="PTHR36305:SF1">
    <property type="entry name" value="PHOSPHATIDYLGLYCEROPHOSPHATASE A"/>
    <property type="match status" value="1"/>
</dbReference>
<keyword evidence="1" id="KW-1208">Phospholipid metabolism</keyword>
<dbReference type="EC" id="3.1.3.27" evidence="1"/>
<feature type="transmembrane region" description="Helical" evidence="2">
    <location>
        <begin position="21"/>
        <end position="45"/>
    </location>
</feature>
<keyword evidence="1" id="KW-0443">Lipid metabolism</keyword>
<keyword evidence="1 2" id="KW-0812">Transmembrane</keyword>
<evidence type="ECO:0000259" key="3">
    <source>
        <dbReference type="Pfam" id="PF04608"/>
    </source>
</evidence>
<keyword evidence="2" id="KW-1133">Transmembrane helix</keyword>
<comment type="pathway">
    <text evidence="1">Phospholipid metabolism; phosphatidylglycerol biosynthesis; phosphatidylglycerol from CDP-diacylglycerol: step 2/2.</text>
</comment>
<keyword evidence="1" id="KW-0460">Magnesium</keyword>
<keyword evidence="1" id="KW-1003">Cell membrane</keyword>
<accession>A0A4Z0C997</accession>
<dbReference type="Proteomes" id="UP000298180">
    <property type="component" value="Unassembled WGS sequence"/>
</dbReference>
<dbReference type="GO" id="GO:0046872">
    <property type="term" value="F:metal ion binding"/>
    <property type="evidence" value="ECO:0007669"/>
    <property type="project" value="UniProtKB-KW"/>
</dbReference>
<comment type="cofactor">
    <cofactor evidence="1">
        <name>Mg(2+)</name>
        <dbReference type="ChEBI" id="CHEBI:18420"/>
    </cofactor>
</comment>
<comment type="caution">
    <text evidence="4">The sequence shown here is derived from an EMBL/GenBank/DDBJ whole genome shotgun (WGS) entry which is preliminary data.</text>
</comment>
<keyword evidence="1" id="KW-0595">Phospholipid degradation</keyword>
<dbReference type="OrthoDB" id="9804091at2"/>
<keyword evidence="1" id="KW-0442">Lipid degradation</keyword>
<name>A0A4Z0C997_9BURK</name>
<feature type="transmembrane region" description="Helical" evidence="2">
    <location>
        <begin position="143"/>
        <end position="167"/>
    </location>
</feature>
<keyword evidence="1 2" id="KW-0472">Membrane</keyword>
<dbReference type="Pfam" id="PF04608">
    <property type="entry name" value="PgpA"/>
    <property type="match status" value="1"/>
</dbReference>
<dbReference type="AlphaFoldDB" id="A0A4Z0C997"/>
<evidence type="ECO:0000256" key="1">
    <source>
        <dbReference type="PIRNR" id="PIRNR006162"/>
    </source>
</evidence>
<dbReference type="GO" id="GO:0008962">
    <property type="term" value="F:phosphatidylglycerophosphatase activity"/>
    <property type="evidence" value="ECO:0007669"/>
    <property type="project" value="UniProtKB-EC"/>
</dbReference>
<evidence type="ECO:0000313" key="4">
    <source>
        <dbReference type="EMBL" id="TFZ07534.1"/>
    </source>
</evidence>
<evidence type="ECO:0000256" key="2">
    <source>
        <dbReference type="SAM" id="Phobius"/>
    </source>
</evidence>
<comment type="function">
    <text evidence="1">Lipid phosphatase which dephosphorylates phosphatidylglycerophosphate (PGP) to phosphatidylglycerol (PG).</text>
</comment>
<organism evidence="4 5">
    <name type="scientific">Ramlibacter henchirensis</name>
    <dbReference type="NCBI Taxonomy" id="204072"/>
    <lineage>
        <taxon>Bacteria</taxon>
        <taxon>Pseudomonadati</taxon>
        <taxon>Pseudomonadota</taxon>
        <taxon>Betaproteobacteria</taxon>
        <taxon>Burkholderiales</taxon>
        <taxon>Comamonadaceae</taxon>
        <taxon>Ramlibacter</taxon>
    </lineage>
</organism>
<proteinExistence type="predicted"/>
<gene>
    <name evidence="4" type="ORF">EZ313_08335</name>
</gene>
<dbReference type="InterPro" id="IPR036681">
    <property type="entry name" value="PgpA-like_sf"/>
</dbReference>
<keyword evidence="1" id="KW-0479">Metal-binding</keyword>
<feature type="transmembrane region" description="Helical" evidence="2">
    <location>
        <begin position="51"/>
        <end position="74"/>
    </location>
</feature>
<dbReference type="CDD" id="cd06971">
    <property type="entry name" value="PgpA"/>
    <property type="match status" value="1"/>
</dbReference>
<dbReference type="GO" id="GO:0009395">
    <property type="term" value="P:phospholipid catabolic process"/>
    <property type="evidence" value="ECO:0007669"/>
    <property type="project" value="UniProtKB-KW"/>
</dbReference>
<dbReference type="EMBL" id="SMLM01000001">
    <property type="protein sequence ID" value="TFZ07534.1"/>
    <property type="molecule type" value="Genomic_DNA"/>
</dbReference>
<keyword evidence="1" id="KW-0378">Hydrolase</keyword>
<dbReference type="PANTHER" id="PTHR36305">
    <property type="entry name" value="PHOSPHATIDYLGLYCEROPHOSPHATASE A"/>
    <property type="match status" value="1"/>
</dbReference>
<dbReference type="InterPro" id="IPR007686">
    <property type="entry name" value="YutG/PgpA"/>
</dbReference>
<dbReference type="GO" id="GO:0006655">
    <property type="term" value="P:phosphatidylglycerol biosynthetic process"/>
    <property type="evidence" value="ECO:0007669"/>
    <property type="project" value="UniProtKB-UniPathway"/>
</dbReference>
<comment type="subcellular location">
    <subcellularLocation>
        <location evidence="1">Cell inner membrane</location>
        <topology evidence="1">Multi-pass membrane protein</topology>
    </subcellularLocation>
</comment>
<evidence type="ECO:0000313" key="5">
    <source>
        <dbReference type="Proteomes" id="UP000298180"/>
    </source>
</evidence>
<dbReference type="InterPro" id="IPR026037">
    <property type="entry name" value="PgpA"/>
</dbReference>
<keyword evidence="1" id="KW-0997">Cell inner membrane</keyword>